<dbReference type="AlphaFoldDB" id="A0A1G2E3I8"/>
<keyword evidence="1" id="KW-0472">Membrane</keyword>
<protein>
    <submittedName>
        <fullName evidence="2">Uncharacterized protein</fullName>
    </submittedName>
</protein>
<evidence type="ECO:0000313" key="3">
    <source>
        <dbReference type="Proteomes" id="UP000178721"/>
    </source>
</evidence>
<evidence type="ECO:0000256" key="1">
    <source>
        <dbReference type="SAM" id="Phobius"/>
    </source>
</evidence>
<reference evidence="2 3" key="1">
    <citation type="journal article" date="2016" name="Nat. Commun.">
        <title>Thousands of microbial genomes shed light on interconnected biogeochemical processes in an aquifer system.</title>
        <authorList>
            <person name="Anantharaman K."/>
            <person name="Brown C.T."/>
            <person name="Hug L.A."/>
            <person name="Sharon I."/>
            <person name="Castelle C.J."/>
            <person name="Probst A.J."/>
            <person name="Thomas B.C."/>
            <person name="Singh A."/>
            <person name="Wilkins M.J."/>
            <person name="Karaoz U."/>
            <person name="Brodie E.L."/>
            <person name="Williams K.H."/>
            <person name="Hubbard S.S."/>
            <person name="Banfield J.F."/>
        </authorList>
    </citation>
    <scope>NUCLEOTIDE SEQUENCE [LARGE SCALE GENOMIC DNA]</scope>
</reference>
<comment type="caution">
    <text evidence="2">The sequence shown here is derived from an EMBL/GenBank/DDBJ whole genome shotgun (WGS) entry which is preliminary data.</text>
</comment>
<feature type="transmembrane region" description="Helical" evidence="1">
    <location>
        <begin position="7"/>
        <end position="25"/>
    </location>
</feature>
<keyword evidence="1" id="KW-1133">Transmembrane helix</keyword>
<feature type="transmembrane region" description="Helical" evidence="1">
    <location>
        <begin position="102"/>
        <end position="122"/>
    </location>
</feature>
<dbReference type="Proteomes" id="UP000178721">
    <property type="component" value="Unassembled WGS sequence"/>
</dbReference>
<evidence type="ECO:0000313" key="2">
    <source>
        <dbReference type="EMBL" id="OGZ20427.1"/>
    </source>
</evidence>
<organism evidence="2 3">
    <name type="scientific">Candidatus Nealsonbacteria bacterium RIFCSPHIGHO2_01_FULL_43_31</name>
    <dbReference type="NCBI Taxonomy" id="1801665"/>
    <lineage>
        <taxon>Bacteria</taxon>
        <taxon>Candidatus Nealsoniibacteriota</taxon>
    </lineage>
</organism>
<feature type="transmembrane region" description="Helical" evidence="1">
    <location>
        <begin position="45"/>
        <end position="63"/>
    </location>
</feature>
<dbReference type="EMBL" id="MHMA01000013">
    <property type="protein sequence ID" value="OGZ20427.1"/>
    <property type="molecule type" value="Genomic_DNA"/>
</dbReference>
<feature type="transmembrane region" description="Helical" evidence="1">
    <location>
        <begin position="75"/>
        <end position="96"/>
    </location>
</feature>
<accession>A0A1G2E3I8</accession>
<name>A0A1G2E3I8_9BACT</name>
<proteinExistence type="predicted"/>
<sequence>MSTRKTISALLLLSLIGFGVGYYILKIYNCEASIFCFFLLIKGEALYYGMGALSIVFLILLIFPKSSNSWKRFAWWFIPMAILLFTTYKGSGYFSWDPEQVFRWVSGLYVLVSLIIIAQSAIRGRIQKS</sequence>
<keyword evidence="1" id="KW-0812">Transmembrane</keyword>
<gene>
    <name evidence="2" type="ORF">A2654_00025</name>
</gene>